<accession>A0ABP7CRP8</accession>
<gene>
    <name evidence="2" type="ORF">GCM10023081_33860</name>
</gene>
<keyword evidence="1" id="KW-0812">Transmembrane</keyword>
<evidence type="ECO:0000313" key="3">
    <source>
        <dbReference type="Proteomes" id="UP001500752"/>
    </source>
</evidence>
<organism evidence="2 3">
    <name type="scientific">Arthrobacter ginkgonis</name>
    <dbReference type="NCBI Taxonomy" id="1630594"/>
    <lineage>
        <taxon>Bacteria</taxon>
        <taxon>Bacillati</taxon>
        <taxon>Actinomycetota</taxon>
        <taxon>Actinomycetes</taxon>
        <taxon>Micrococcales</taxon>
        <taxon>Micrococcaceae</taxon>
        <taxon>Arthrobacter</taxon>
    </lineage>
</organism>
<keyword evidence="1" id="KW-1133">Transmembrane helix</keyword>
<proteinExistence type="predicted"/>
<keyword evidence="3" id="KW-1185">Reference proteome</keyword>
<keyword evidence="1" id="KW-0472">Membrane</keyword>
<dbReference type="EMBL" id="BAABEO010000023">
    <property type="protein sequence ID" value="GAA3693730.1"/>
    <property type="molecule type" value="Genomic_DNA"/>
</dbReference>
<reference evidence="3" key="1">
    <citation type="journal article" date="2019" name="Int. J. Syst. Evol. Microbiol.">
        <title>The Global Catalogue of Microorganisms (GCM) 10K type strain sequencing project: providing services to taxonomists for standard genome sequencing and annotation.</title>
        <authorList>
            <consortium name="The Broad Institute Genomics Platform"/>
            <consortium name="The Broad Institute Genome Sequencing Center for Infectious Disease"/>
            <person name="Wu L."/>
            <person name="Ma J."/>
        </authorList>
    </citation>
    <scope>NUCLEOTIDE SEQUENCE [LARGE SCALE GENOMIC DNA]</scope>
    <source>
        <strain evidence="3">JCM 30742</strain>
    </source>
</reference>
<evidence type="ECO:0000313" key="2">
    <source>
        <dbReference type="EMBL" id="GAA3693730.1"/>
    </source>
</evidence>
<name>A0ABP7CRP8_9MICC</name>
<feature type="transmembrane region" description="Helical" evidence="1">
    <location>
        <begin position="62"/>
        <end position="81"/>
    </location>
</feature>
<comment type="caution">
    <text evidence="2">The sequence shown here is derived from an EMBL/GenBank/DDBJ whole genome shotgun (WGS) entry which is preliminary data.</text>
</comment>
<dbReference type="RefSeq" id="WP_345152603.1">
    <property type="nucleotide sequence ID" value="NZ_BAABEO010000023.1"/>
</dbReference>
<protein>
    <submittedName>
        <fullName evidence="2">Uncharacterized protein</fullName>
    </submittedName>
</protein>
<sequence length="87" mass="9077">MGDGSWVKKAAAIFPWAVAMMLILALSILFSGAQIGQCAEYVAETGIEGDCTIGPALNLPGAWIWGAASVVALSYCGYRILRAGRGQ</sequence>
<evidence type="ECO:0000256" key="1">
    <source>
        <dbReference type="SAM" id="Phobius"/>
    </source>
</evidence>
<dbReference type="Proteomes" id="UP001500752">
    <property type="component" value="Unassembled WGS sequence"/>
</dbReference>